<feature type="region of interest" description="Disordered" evidence="1">
    <location>
        <begin position="29"/>
        <end position="55"/>
    </location>
</feature>
<feature type="compositionally biased region" description="Polar residues" evidence="1">
    <location>
        <begin position="132"/>
        <end position="143"/>
    </location>
</feature>
<dbReference type="Proteomes" id="UP000602510">
    <property type="component" value="Unassembled WGS sequence"/>
</dbReference>
<evidence type="ECO:0000313" key="2">
    <source>
        <dbReference type="EMBL" id="KAF4029307.1"/>
    </source>
</evidence>
<gene>
    <name evidence="2" type="ORF">GN244_ATG18978</name>
</gene>
<sequence length="274" mass="31071">MEDKLPVHRLPRYEKKRLVKGWHAIQAPSNAPRYESSGSDRIGRAGSMRSLFDTPPGALAYEFEQSSTWRSSSSSTQERSDQQQDEKLLKTVAQVKHAYRARARRQEADDASEAIRKREMILEQRRGHGRSLQATAKPQQSLTFEPHHDDVTNEASNEENVLADEQEGECLNGLQLLDLPVDEILTNTTYRDEVLRRIRHQLSVGDDVLLQSDCVSVSETVKSTRFMMQTLCTQSLPYCVHDQDVVPDTSSLSPSKTRSALRLLPRHQSTTSLQ</sequence>
<evidence type="ECO:0000256" key="1">
    <source>
        <dbReference type="SAM" id="MobiDB-lite"/>
    </source>
</evidence>
<dbReference type="AlphaFoldDB" id="A0A833RP06"/>
<evidence type="ECO:0000313" key="3">
    <source>
        <dbReference type="Proteomes" id="UP000602510"/>
    </source>
</evidence>
<proteinExistence type="predicted"/>
<organism evidence="2 3">
    <name type="scientific">Phytophthora infestans</name>
    <name type="common">Potato late blight agent</name>
    <name type="synonym">Botrytis infestans</name>
    <dbReference type="NCBI Taxonomy" id="4787"/>
    <lineage>
        <taxon>Eukaryota</taxon>
        <taxon>Sar</taxon>
        <taxon>Stramenopiles</taxon>
        <taxon>Oomycota</taxon>
        <taxon>Peronosporomycetes</taxon>
        <taxon>Peronosporales</taxon>
        <taxon>Peronosporaceae</taxon>
        <taxon>Phytophthora</taxon>
    </lineage>
</organism>
<protein>
    <submittedName>
        <fullName evidence="2">Uncharacterized protein</fullName>
    </submittedName>
</protein>
<reference evidence="2" key="1">
    <citation type="submission" date="2020-04" db="EMBL/GenBank/DDBJ databases">
        <title>Hybrid Assembly of Korean Phytophthora infestans isolates.</title>
        <authorList>
            <person name="Prokchorchik M."/>
            <person name="Lee Y."/>
            <person name="Seo J."/>
            <person name="Cho J.-H."/>
            <person name="Park Y.-E."/>
            <person name="Jang D.-C."/>
            <person name="Im J.-S."/>
            <person name="Choi J.-G."/>
            <person name="Park H.-J."/>
            <person name="Lee G.-B."/>
            <person name="Lee Y.-G."/>
            <person name="Hong S.-Y."/>
            <person name="Cho K."/>
            <person name="Sohn K.H."/>
        </authorList>
    </citation>
    <scope>NUCLEOTIDE SEQUENCE</scope>
    <source>
        <strain evidence="2">KR_1_A1</strain>
    </source>
</reference>
<dbReference type="EMBL" id="WSZM01000842">
    <property type="protein sequence ID" value="KAF4029307.1"/>
    <property type="molecule type" value="Genomic_DNA"/>
</dbReference>
<feature type="compositionally biased region" description="Polar residues" evidence="1">
    <location>
        <begin position="248"/>
        <end position="258"/>
    </location>
</feature>
<feature type="region of interest" description="Disordered" evidence="1">
    <location>
        <begin position="67"/>
        <end position="86"/>
    </location>
</feature>
<comment type="caution">
    <text evidence="2">The sequence shown here is derived from an EMBL/GenBank/DDBJ whole genome shotgun (WGS) entry which is preliminary data.</text>
</comment>
<feature type="region of interest" description="Disordered" evidence="1">
    <location>
        <begin position="124"/>
        <end position="159"/>
    </location>
</feature>
<feature type="compositionally biased region" description="Low complexity" evidence="1">
    <location>
        <begin position="67"/>
        <end position="77"/>
    </location>
</feature>
<name>A0A833RP06_PHYIN</name>
<accession>A0A833RP06</accession>
<keyword evidence="3" id="KW-1185">Reference proteome</keyword>
<feature type="region of interest" description="Disordered" evidence="1">
    <location>
        <begin position="247"/>
        <end position="274"/>
    </location>
</feature>